<evidence type="ECO:0000313" key="4">
    <source>
        <dbReference type="EMBL" id="UPL14404.1"/>
    </source>
</evidence>
<dbReference type="Proteomes" id="UP000831963">
    <property type="component" value="Chromosome"/>
</dbReference>
<reference evidence="4 5" key="1">
    <citation type="submission" date="2021-06" db="EMBL/GenBank/DDBJ databases">
        <title>Genome-based taxonomic framework of Microbacterium strains isolated from marine environment, the description of four new species and reclassification of four preexisting species.</title>
        <authorList>
            <person name="Lee S.D."/>
            <person name="Kim S.-M."/>
            <person name="Byeon Y.-S."/>
            <person name="Yang H.L."/>
            <person name="Kim I.S."/>
        </authorList>
    </citation>
    <scope>NUCLEOTIDE SEQUENCE [LARGE SCALE GENOMIC DNA]</scope>
    <source>
        <strain evidence="4 5">SSW1-36</strain>
    </source>
</reference>
<feature type="signal peptide" evidence="2">
    <location>
        <begin position="1"/>
        <end position="22"/>
    </location>
</feature>
<dbReference type="InterPro" id="IPR050281">
    <property type="entry name" value="Flavin_monoamine_oxidase"/>
</dbReference>
<dbReference type="SUPFAM" id="SSF51905">
    <property type="entry name" value="FAD/NAD(P)-binding domain"/>
    <property type="match status" value="2"/>
</dbReference>
<feature type="region of interest" description="Disordered" evidence="1">
    <location>
        <begin position="24"/>
        <end position="52"/>
    </location>
</feature>
<evidence type="ECO:0000256" key="2">
    <source>
        <dbReference type="SAM" id="SignalP"/>
    </source>
</evidence>
<dbReference type="Pfam" id="PF01593">
    <property type="entry name" value="Amino_oxidase"/>
    <property type="match status" value="2"/>
</dbReference>
<evidence type="ECO:0000259" key="3">
    <source>
        <dbReference type="Pfam" id="PF01593"/>
    </source>
</evidence>
<feature type="compositionally biased region" description="Pro residues" evidence="1">
    <location>
        <begin position="27"/>
        <end position="43"/>
    </location>
</feature>
<organism evidence="4 5">
    <name type="scientific">Microbacterium galbinum</name>
    <dbReference type="NCBI Taxonomy" id="2851646"/>
    <lineage>
        <taxon>Bacteria</taxon>
        <taxon>Bacillati</taxon>
        <taxon>Actinomycetota</taxon>
        <taxon>Actinomycetes</taxon>
        <taxon>Micrococcales</taxon>
        <taxon>Microbacteriaceae</taxon>
        <taxon>Microbacterium</taxon>
    </lineage>
</organism>
<keyword evidence="2" id="KW-0732">Signal</keyword>
<dbReference type="InterPro" id="IPR036188">
    <property type="entry name" value="FAD/NAD-bd_sf"/>
</dbReference>
<evidence type="ECO:0000313" key="5">
    <source>
        <dbReference type="Proteomes" id="UP000831963"/>
    </source>
</evidence>
<dbReference type="RefSeq" id="WP_247957456.1">
    <property type="nucleotide sequence ID" value="NZ_CP078077.1"/>
</dbReference>
<gene>
    <name evidence="4" type="ORF">KV396_07925</name>
</gene>
<dbReference type="PROSITE" id="PS51318">
    <property type="entry name" value="TAT"/>
    <property type="match status" value="1"/>
</dbReference>
<feature type="domain" description="Amine oxidase" evidence="3">
    <location>
        <begin position="304"/>
        <end position="448"/>
    </location>
</feature>
<dbReference type="InterPro" id="IPR006311">
    <property type="entry name" value="TAT_signal"/>
</dbReference>
<feature type="chain" id="PRO_5046682313" evidence="2">
    <location>
        <begin position="23"/>
        <end position="453"/>
    </location>
</feature>
<dbReference type="PROSITE" id="PS51257">
    <property type="entry name" value="PROKAR_LIPOPROTEIN"/>
    <property type="match status" value="1"/>
</dbReference>
<sequence>MRITRRTLLLGAGAGALSVLLASCTPEPEPTPTRTPTRSPEPQPTNGVPLPAASIRSTWTSDQYAFGAVSFVPAGVGAETRSALARPVDDRLFFAGEATDEEAPATMRGAIASGERAADELRDAAGDGERIAVIGAGLAGATAAARLNDAGFEVTVLEARDRVGGRVYSRVDDAWPLPPQLGAWLFGEADADLVQTLEAEDISVVDLAGSLWRSPDGDTDAVATESLTAAIATAQAAPVDSSVADALVAAGVDTADPTILALLALLSTASGAEAAKLSSWFAPPLPPTEPGAARDSLLPFIEHTLDGVQVGLNQPVTRLAYDDTGVSVRMGTGEALSFDRVVVTVPLGVLQEQGIEFDPPLPFANRGAISALAMGSIETVWLRWDEPFWNAEEAVWHTVGGDVGIRTWINLLPATGENVLVGIVGGDAAARFSELGKDEAITLALEALGPYAA</sequence>
<dbReference type="EMBL" id="CP078077">
    <property type="protein sequence ID" value="UPL14404.1"/>
    <property type="molecule type" value="Genomic_DNA"/>
</dbReference>
<keyword evidence="5" id="KW-1185">Reference proteome</keyword>
<dbReference type="Gene3D" id="3.50.50.60">
    <property type="entry name" value="FAD/NAD(P)-binding domain"/>
    <property type="match status" value="2"/>
</dbReference>
<proteinExistence type="predicted"/>
<name>A0ABY4INN8_9MICO</name>
<dbReference type="PANTHER" id="PTHR10742">
    <property type="entry name" value="FLAVIN MONOAMINE OXIDASE"/>
    <property type="match status" value="1"/>
</dbReference>
<dbReference type="Pfam" id="PF13450">
    <property type="entry name" value="NAD_binding_8"/>
    <property type="match status" value="1"/>
</dbReference>
<dbReference type="InterPro" id="IPR002937">
    <property type="entry name" value="Amino_oxidase"/>
</dbReference>
<dbReference type="PANTHER" id="PTHR10742:SF410">
    <property type="entry name" value="LYSINE-SPECIFIC HISTONE DEMETHYLASE 2"/>
    <property type="match status" value="1"/>
</dbReference>
<feature type="domain" description="Amine oxidase" evidence="3">
    <location>
        <begin position="49"/>
        <end position="121"/>
    </location>
</feature>
<accession>A0ABY4INN8</accession>
<evidence type="ECO:0000256" key="1">
    <source>
        <dbReference type="SAM" id="MobiDB-lite"/>
    </source>
</evidence>
<protein>
    <submittedName>
        <fullName evidence="4">FAD-dependent oxidoreductase</fullName>
    </submittedName>
</protein>